<dbReference type="PANTHER" id="PTHR10996:SF178">
    <property type="entry name" value="2-HYDROXYACID DEHYDROGENASE YGL185C-RELATED"/>
    <property type="match status" value="1"/>
</dbReference>
<dbReference type="EMBL" id="JAEHOH010000001">
    <property type="protein sequence ID" value="MBK0417499.1"/>
    <property type="molecule type" value="Genomic_DNA"/>
</dbReference>
<evidence type="ECO:0000313" key="5">
    <source>
        <dbReference type="Proteomes" id="UP000608530"/>
    </source>
</evidence>
<proteinExistence type="predicted"/>
<evidence type="ECO:0000256" key="2">
    <source>
        <dbReference type="ARBA" id="ARBA00023027"/>
    </source>
</evidence>
<dbReference type="PROSITE" id="PS00671">
    <property type="entry name" value="D_2_HYDROXYACID_DH_3"/>
    <property type="match status" value="1"/>
</dbReference>
<dbReference type="PANTHER" id="PTHR10996">
    <property type="entry name" value="2-HYDROXYACID DEHYDROGENASE-RELATED"/>
    <property type="match status" value="1"/>
</dbReference>
<dbReference type="GO" id="GO:0005829">
    <property type="term" value="C:cytosol"/>
    <property type="evidence" value="ECO:0007669"/>
    <property type="project" value="TreeGrafter"/>
</dbReference>
<accession>A0A934USN7</accession>
<dbReference type="SUPFAM" id="SSF51735">
    <property type="entry name" value="NAD(P)-binding Rossmann-fold domains"/>
    <property type="match status" value="1"/>
</dbReference>
<evidence type="ECO:0000259" key="3">
    <source>
        <dbReference type="Pfam" id="PF02826"/>
    </source>
</evidence>
<gene>
    <name evidence="4" type="ORF">JD276_00400</name>
</gene>
<dbReference type="GO" id="GO:0016618">
    <property type="term" value="F:hydroxypyruvate reductase [NAD(P)H] activity"/>
    <property type="evidence" value="ECO:0007669"/>
    <property type="project" value="TreeGrafter"/>
</dbReference>
<dbReference type="GO" id="GO:0051287">
    <property type="term" value="F:NAD binding"/>
    <property type="evidence" value="ECO:0007669"/>
    <property type="project" value="InterPro"/>
</dbReference>
<dbReference type="InterPro" id="IPR050223">
    <property type="entry name" value="D-isomer_2-hydroxyacid_DH"/>
</dbReference>
<comment type="caution">
    <text evidence="4">The sequence shown here is derived from an EMBL/GenBank/DDBJ whole genome shotgun (WGS) entry which is preliminary data.</text>
</comment>
<name>A0A934USN7_9MICO</name>
<dbReference type="Proteomes" id="UP000608530">
    <property type="component" value="Unassembled WGS sequence"/>
</dbReference>
<keyword evidence="2" id="KW-0520">NAD</keyword>
<keyword evidence="5" id="KW-1185">Reference proteome</keyword>
<evidence type="ECO:0000313" key="4">
    <source>
        <dbReference type="EMBL" id="MBK0417499.1"/>
    </source>
</evidence>
<dbReference type="InterPro" id="IPR036291">
    <property type="entry name" value="NAD(P)-bd_dom_sf"/>
</dbReference>
<dbReference type="CDD" id="cd12166">
    <property type="entry name" value="2-Hacid_dh_7"/>
    <property type="match status" value="1"/>
</dbReference>
<dbReference type="GO" id="GO:0030267">
    <property type="term" value="F:glyoxylate reductase (NADPH) activity"/>
    <property type="evidence" value="ECO:0007669"/>
    <property type="project" value="TreeGrafter"/>
</dbReference>
<dbReference type="RefSeq" id="WP_200112650.1">
    <property type="nucleotide sequence ID" value="NZ_JAEHOH010000001.1"/>
</dbReference>
<keyword evidence="1" id="KW-0560">Oxidoreductase</keyword>
<evidence type="ECO:0000256" key="1">
    <source>
        <dbReference type="ARBA" id="ARBA00023002"/>
    </source>
</evidence>
<dbReference type="AlphaFoldDB" id="A0A934USN7"/>
<feature type="domain" description="D-isomer specific 2-hydroxyacid dehydrogenase NAD-binding" evidence="3">
    <location>
        <begin position="100"/>
        <end position="276"/>
    </location>
</feature>
<dbReference type="Gene3D" id="3.40.50.720">
    <property type="entry name" value="NAD(P)-binding Rossmann-like Domain"/>
    <property type="match status" value="2"/>
</dbReference>
<organism evidence="4 5">
    <name type="scientific">Leucobacter chromiisoli</name>
    <dbReference type="NCBI Taxonomy" id="2796471"/>
    <lineage>
        <taxon>Bacteria</taxon>
        <taxon>Bacillati</taxon>
        <taxon>Actinomycetota</taxon>
        <taxon>Actinomycetes</taxon>
        <taxon>Micrococcales</taxon>
        <taxon>Microbacteriaceae</taxon>
        <taxon>Leucobacter</taxon>
    </lineage>
</organism>
<reference evidence="4" key="1">
    <citation type="submission" date="2020-12" db="EMBL/GenBank/DDBJ databases">
        <title>Leucobacter sp. CAS1, isolated from Chromium sludge.</title>
        <authorList>
            <person name="Xu Z."/>
        </authorList>
    </citation>
    <scope>NUCLEOTIDE SEQUENCE</scope>
    <source>
        <strain evidence="4">CSA1</strain>
    </source>
</reference>
<protein>
    <submittedName>
        <fullName evidence="4">2-hydroxyacid dehydrogenase</fullName>
    </submittedName>
</protein>
<dbReference type="Pfam" id="PF02826">
    <property type="entry name" value="2-Hacid_dh_C"/>
    <property type="match status" value="1"/>
</dbReference>
<dbReference type="InterPro" id="IPR029753">
    <property type="entry name" value="D-isomer_DH_CS"/>
</dbReference>
<dbReference type="InterPro" id="IPR006140">
    <property type="entry name" value="D-isomer_DH_NAD-bd"/>
</dbReference>
<sequence>MSDLVVSLPDEELMAAMGEIPGVEFVLWDLKGPAPRERFDIVVPAYLGGNKPVANLAGLEVGLVQWQSIGYNGMAKYLPEGVPLANAATVHESGTAELALALALAAQRGIPDFVRAGDQGRWDSRFHPSLADRRVLLVGYGGVSKAIEARVAPFEVEVARLARSAREERNLAGETVEVRGLDELHARLAEAEVVFVAVPLTDETTGLIDAAALAAMPDGALLVNVARGPVVDTDALVAELEAGRLRAALDVTDPEPLPEDHPLWRCPNTLISPHIGGDSGAMMPRMTRLLRRQIAHLQAGEPPENLVLGPGA</sequence>